<dbReference type="EMBL" id="LBHU01000002">
    <property type="protein sequence ID" value="KLI63715.1"/>
    <property type="molecule type" value="Genomic_DNA"/>
</dbReference>
<evidence type="ECO:0000313" key="1">
    <source>
        <dbReference type="EMBL" id="KLI63715.1"/>
    </source>
</evidence>
<accession>A0A0H0XTS6</accession>
<protein>
    <recommendedName>
        <fullName evidence="3">Glycosyl transferase family 1 domain-containing protein</fullName>
    </recommendedName>
</protein>
<dbReference type="Gene3D" id="3.40.50.2000">
    <property type="entry name" value="Glycogen Phosphorylase B"/>
    <property type="match status" value="1"/>
</dbReference>
<dbReference type="CDD" id="cd03801">
    <property type="entry name" value="GT4_PimA-like"/>
    <property type="match status" value="1"/>
</dbReference>
<proteinExistence type="predicted"/>
<name>A0A0H0XTS6_9SPHN</name>
<dbReference type="SUPFAM" id="SSF53756">
    <property type="entry name" value="UDP-Glycosyltransferase/glycogen phosphorylase"/>
    <property type="match status" value="1"/>
</dbReference>
<dbReference type="PANTHER" id="PTHR12526">
    <property type="entry name" value="GLYCOSYLTRANSFERASE"/>
    <property type="match status" value="1"/>
</dbReference>
<evidence type="ECO:0000313" key="2">
    <source>
        <dbReference type="Proteomes" id="UP000053455"/>
    </source>
</evidence>
<dbReference type="STRING" id="874156.GCA_001021555_01664"/>
<dbReference type="OrthoDB" id="9787293at2"/>
<dbReference type="PATRIC" id="fig|874156.12.peg.1702"/>
<comment type="caution">
    <text evidence="1">The sequence shown here is derived from an EMBL/GenBank/DDBJ whole genome shotgun (WGS) entry which is preliminary data.</text>
</comment>
<dbReference type="RefSeq" id="WP_047093531.1">
    <property type="nucleotide sequence ID" value="NZ_LBHU01000002.1"/>
</dbReference>
<dbReference type="Proteomes" id="UP000053455">
    <property type="component" value="Unassembled WGS sequence"/>
</dbReference>
<dbReference type="AlphaFoldDB" id="A0A0H0XTS6"/>
<sequence>MAAETSPSILVVQFGSRRQYDMPIALERAGMLEALYTDLTGSAGFGKLVAPLANRLGGRLRKLAKRQLPEDVAEKTVSFPSWTLEMEQAARLGSSADRARAYIDAHKSVGAKMVRKGLGDASHLLVIFMEAQGMLTAAKKAGLTTISDMVIALSTERIVREERQLHPGWEPDGYYWGETLTAVDPGFRPSEETLAMTDIFLCPSTFVQDDLVENFGVPREKTLLQPYTTNPMFLEIQPETQKGRIFFAGEPGLRKGIHTLAAAARILRERGRTYEFRIAGHATDTVRNRPETSELNFLGRIPHDQMRGELAAADVFAFPSIAEGSAGVTYEAMGARVPIVTTPEAGSVARDGVDGLIVPRGDPTALADAIERIVENRDLRETLAASAREKAREYSWDTFSARLPEAILSFEAARDAASA</sequence>
<keyword evidence="2" id="KW-1185">Reference proteome</keyword>
<evidence type="ECO:0008006" key="3">
    <source>
        <dbReference type="Google" id="ProtNLM"/>
    </source>
</evidence>
<gene>
    <name evidence="1" type="ORF">AAV99_08275</name>
</gene>
<organism evidence="1 2">
    <name type="scientific">Aurantiacibacter marinus</name>
    <dbReference type="NCBI Taxonomy" id="874156"/>
    <lineage>
        <taxon>Bacteria</taxon>
        <taxon>Pseudomonadati</taxon>
        <taxon>Pseudomonadota</taxon>
        <taxon>Alphaproteobacteria</taxon>
        <taxon>Sphingomonadales</taxon>
        <taxon>Erythrobacteraceae</taxon>
        <taxon>Aurantiacibacter</taxon>
    </lineage>
</organism>
<reference evidence="1 2" key="1">
    <citation type="submission" date="2015-04" db="EMBL/GenBank/DDBJ databases">
        <title>The draft genome sequence of Erythrobacter marinus HWDM-33.</title>
        <authorList>
            <person name="Zhuang L."/>
            <person name="Liu Y."/>
            <person name="Shao Z."/>
        </authorList>
    </citation>
    <scope>NUCLEOTIDE SEQUENCE [LARGE SCALE GENOMIC DNA]</scope>
    <source>
        <strain evidence="1 2">HWDM-33</strain>
    </source>
</reference>
<dbReference type="Pfam" id="PF13692">
    <property type="entry name" value="Glyco_trans_1_4"/>
    <property type="match status" value="1"/>
</dbReference>